<feature type="region of interest" description="Disordered" evidence="2">
    <location>
        <begin position="124"/>
        <end position="163"/>
    </location>
</feature>
<feature type="coiled-coil region" evidence="1">
    <location>
        <begin position="34"/>
        <end position="93"/>
    </location>
</feature>
<gene>
    <name evidence="4" type="ORF">JIN82_16750</name>
</gene>
<sequence>MDLFLQIMSQPFVWGLLVGLGLVVMVWRLQRKDVKMLKSELKRVETDNKELQTHLNTQLKINAKGNEQLQSQLDEMREQNETLKSNLNVAQQKPGRAEMRQLQLIESALRAMREDAPGFAPAWEKAMREAESEQEAAEGGLKKLMRRVMPATSAPKLTDSSES</sequence>
<keyword evidence="5" id="KW-1185">Reference proteome</keyword>
<name>A0A8J7MG09_9BACT</name>
<dbReference type="AlphaFoldDB" id="A0A8J7MG09"/>
<reference evidence="4" key="1">
    <citation type="submission" date="2021-01" db="EMBL/GenBank/DDBJ databases">
        <title>Modified the classification status of verrucomicrobia.</title>
        <authorList>
            <person name="Feng X."/>
        </authorList>
    </citation>
    <scope>NUCLEOTIDE SEQUENCE</scope>
    <source>
        <strain evidence="4">_KCTC 22039</strain>
    </source>
</reference>
<organism evidence="4 5">
    <name type="scientific">Persicirhabdus sediminis</name>
    <dbReference type="NCBI Taxonomy" id="454144"/>
    <lineage>
        <taxon>Bacteria</taxon>
        <taxon>Pseudomonadati</taxon>
        <taxon>Verrucomicrobiota</taxon>
        <taxon>Verrucomicrobiia</taxon>
        <taxon>Verrucomicrobiales</taxon>
        <taxon>Verrucomicrobiaceae</taxon>
        <taxon>Persicirhabdus</taxon>
    </lineage>
</organism>
<keyword evidence="1" id="KW-0175">Coiled coil</keyword>
<dbReference type="Proteomes" id="UP000624703">
    <property type="component" value="Unassembled WGS sequence"/>
</dbReference>
<dbReference type="EMBL" id="JAENIM010000047">
    <property type="protein sequence ID" value="MBK1792816.1"/>
    <property type="molecule type" value="Genomic_DNA"/>
</dbReference>
<comment type="caution">
    <text evidence="4">The sequence shown here is derived from an EMBL/GenBank/DDBJ whole genome shotgun (WGS) entry which is preliminary data.</text>
</comment>
<evidence type="ECO:0000256" key="3">
    <source>
        <dbReference type="SAM" id="Phobius"/>
    </source>
</evidence>
<keyword evidence="3" id="KW-0472">Membrane</keyword>
<feature type="transmembrane region" description="Helical" evidence="3">
    <location>
        <begin position="12"/>
        <end position="29"/>
    </location>
</feature>
<evidence type="ECO:0000313" key="5">
    <source>
        <dbReference type="Proteomes" id="UP000624703"/>
    </source>
</evidence>
<evidence type="ECO:0000256" key="1">
    <source>
        <dbReference type="SAM" id="Coils"/>
    </source>
</evidence>
<dbReference type="RefSeq" id="WP_200312822.1">
    <property type="nucleotide sequence ID" value="NZ_JAENIM010000047.1"/>
</dbReference>
<evidence type="ECO:0000313" key="4">
    <source>
        <dbReference type="EMBL" id="MBK1792816.1"/>
    </source>
</evidence>
<keyword evidence="3" id="KW-1133">Transmembrane helix</keyword>
<proteinExistence type="predicted"/>
<accession>A0A8J7MG09</accession>
<evidence type="ECO:0000256" key="2">
    <source>
        <dbReference type="SAM" id="MobiDB-lite"/>
    </source>
</evidence>
<protein>
    <submittedName>
        <fullName evidence="4">Uncharacterized protein</fullName>
    </submittedName>
</protein>
<keyword evidence="3" id="KW-0812">Transmembrane</keyword>